<organism evidence="1 2">
    <name type="scientific">Suttonella indologenes</name>
    <dbReference type="NCBI Taxonomy" id="13276"/>
    <lineage>
        <taxon>Bacteria</taxon>
        <taxon>Pseudomonadati</taxon>
        <taxon>Pseudomonadota</taxon>
        <taxon>Gammaproteobacteria</taxon>
        <taxon>Cardiobacteriales</taxon>
        <taxon>Cardiobacteriaceae</taxon>
        <taxon>Suttonella</taxon>
    </lineage>
</organism>
<dbReference type="RefSeq" id="WP_115218891.1">
    <property type="nucleotide sequence ID" value="NZ_UHIA01000004.1"/>
</dbReference>
<gene>
    <name evidence="1" type="ORF">NCTC10717_01755</name>
</gene>
<dbReference type="AlphaFoldDB" id="A0A380N151"/>
<proteinExistence type="predicted"/>
<evidence type="ECO:0000313" key="1">
    <source>
        <dbReference type="EMBL" id="SUO98016.1"/>
    </source>
</evidence>
<name>A0A380N151_9GAMM</name>
<evidence type="ECO:0000313" key="2">
    <source>
        <dbReference type="Proteomes" id="UP000254575"/>
    </source>
</evidence>
<dbReference type="Pfam" id="PF12974">
    <property type="entry name" value="Phosphonate-bd"/>
    <property type="match status" value="1"/>
</dbReference>
<reference evidence="1 2" key="1">
    <citation type="submission" date="2018-06" db="EMBL/GenBank/DDBJ databases">
        <authorList>
            <consortium name="Pathogen Informatics"/>
            <person name="Doyle S."/>
        </authorList>
    </citation>
    <scope>NUCLEOTIDE SEQUENCE [LARGE SCALE GENOMIC DNA]</scope>
    <source>
        <strain evidence="1 2">NCTC10717</strain>
    </source>
</reference>
<dbReference type="EMBL" id="UHIA01000004">
    <property type="protein sequence ID" value="SUO98016.1"/>
    <property type="molecule type" value="Genomic_DNA"/>
</dbReference>
<dbReference type="OrthoDB" id="34246at2"/>
<protein>
    <submittedName>
        <fullName evidence="1">Uncharacterized protein</fullName>
    </submittedName>
</protein>
<dbReference type="Proteomes" id="UP000254575">
    <property type="component" value="Unassembled WGS sequence"/>
</dbReference>
<accession>A0A380N151</accession>
<keyword evidence="2" id="KW-1185">Reference proteome</keyword>
<sequence length="244" mass="28332">MAELSLLIAPDYPPRYILDWYRLTIALGHFLARPIHLQLAINFNDFYHYMELNPTLVHVGSYDTAKIMRNYQYLPLARPEAASDEVIIFSDRDSLILCLDDIDKTTKFICLNDVNVQRIGEILLEPRSIYRKEVDWQRMDNYQSILRLVRGSINTVGIMRSNVFHQLSPNLKQRYCPIITSSLSVLFHTMLLSPSFADEHQTFHKAVQSLNERKDILQGLDMRSIKPMNNEVGLFICDIVDTLI</sequence>